<dbReference type="InterPro" id="IPR006597">
    <property type="entry name" value="Sel1-like"/>
</dbReference>
<evidence type="ECO:0000313" key="4">
    <source>
        <dbReference type="Proteomes" id="UP000711178"/>
    </source>
</evidence>
<proteinExistence type="predicted"/>
<evidence type="ECO:0000256" key="2">
    <source>
        <dbReference type="SAM" id="SignalP"/>
    </source>
</evidence>
<feature type="signal peptide" evidence="2">
    <location>
        <begin position="1"/>
        <end position="33"/>
    </location>
</feature>
<dbReference type="Proteomes" id="UP000711178">
    <property type="component" value="Unassembled WGS sequence"/>
</dbReference>
<protein>
    <submittedName>
        <fullName evidence="3">SEL1-like repeat protein</fullName>
    </submittedName>
</protein>
<keyword evidence="2" id="KW-0732">Signal</keyword>
<dbReference type="SMART" id="SM00671">
    <property type="entry name" value="SEL1"/>
    <property type="match status" value="2"/>
</dbReference>
<gene>
    <name evidence="3" type="ORF">KIF53_00660</name>
</gene>
<dbReference type="InterPro" id="IPR011990">
    <property type="entry name" value="TPR-like_helical_dom_sf"/>
</dbReference>
<dbReference type="PANTHER" id="PTHR43628:SF1">
    <property type="entry name" value="CHITIN SYNTHASE REGULATORY FACTOR 2-RELATED"/>
    <property type="match status" value="1"/>
</dbReference>
<dbReference type="EMBL" id="JAHDTB010000001">
    <property type="protein sequence ID" value="MBW8286144.1"/>
    <property type="molecule type" value="Genomic_DNA"/>
</dbReference>
<dbReference type="SUPFAM" id="SSF81901">
    <property type="entry name" value="HCP-like"/>
    <property type="match status" value="1"/>
</dbReference>
<reference evidence="3 4" key="1">
    <citation type="submission" date="2021-05" db="EMBL/GenBank/DDBJ databases">
        <title>Draft Whole Genome Sequencing Of Biosensor Chromobacterium violaceum Strain CV026 Reveals A Regulatory RNA In Chromobacterium violaceum Phenotype Regulatory Network.</title>
        <authorList>
            <person name="Hong K.W."/>
            <person name="Chan K.G."/>
            <person name="Chang C.-Y."/>
        </authorList>
    </citation>
    <scope>NUCLEOTIDE SEQUENCE [LARGE SCALE GENOMIC DNA]</scope>
    <source>
        <strain evidence="3 4">ATCC 31532</strain>
    </source>
</reference>
<dbReference type="Gene3D" id="1.25.40.10">
    <property type="entry name" value="Tetratricopeptide repeat domain"/>
    <property type="match status" value="1"/>
</dbReference>
<dbReference type="GeneID" id="89683620"/>
<dbReference type="Pfam" id="PF08238">
    <property type="entry name" value="Sel1"/>
    <property type="match status" value="4"/>
</dbReference>
<feature type="compositionally biased region" description="Basic and acidic residues" evidence="1">
    <location>
        <begin position="228"/>
        <end position="240"/>
    </location>
</feature>
<evidence type="ECO:0000256" key="1">
    <source>
        <dbReference type="SAM" id="MobiDB-lite"/>
    </source>
</evidence>
<name>A0ABS7F7S5_9NEIS</name>
<dbReference type="PANTHER" id="PTHR43628">
    <property type="entry name" value="ACTIVATOR OF C KINASE PROTEIN 1-RELATED"/>
    <property type="match status" value="1"/>
</dbReference>
<accession>A0ABS7F7S5</accession>
<organism evidence="3 4">
    <name type="scientific">Chromobacterium subtsugae</name>
    <dbReference type="NCBI Taxonomy" id="251747"/>
    <lineage>
        <taxon>Bacteria</taxon>
        <taxon>Pseudomonadati</taxon>
        <taxon>Pseudomonadota</taxon>
        <taxon>Betaproteobacteria</taxon>
        <taxon>Neisseriales</taxon>
        <taxon>Chromobacteriaceae</taxon>
        <taxon>Chromobacterium</taxon>
    </lineage>
</organism>
<comment type="caution">
    <text evidence="3">The sequence shown here is derived from an EMBL/GenBank/DDBJ whole genome shotgun (WGS) entry which is preliminary data.</text>
</comment>
<keyword evidence="4" id="KW-1185">Reference proteome</keyword>
<feature type="chain" id="PRO_5047054528" evidence="2">
    <location>
        <begin position="34"/>
        <end position="247"/>
    </location>
</feature>
<dbReference type="InterPro" id="IPR052945">
    <property type="entry name" value="Mitotic_Regulator"/>
</dbReference>
<evidence type="ECO:0000313" key="3">
    <source>
        <dbReference type="EMBL" id="MBW8286144.1"/>
    </source>
</evidence>
<dbReference type="RefSeq" id="WP_043572868.1">
    <property type="nucleotide sequence ID" value="NZ_CP142381.1"/>
</dbReference>
<feature type="region of interest" description="Disordered" evidence="1">
    <location>
        <begin position="221"/>
        <end position="247"/>
    </location>
</feature>
<sequence>MNPSAFSKTLSQALRPAALLLALACAPALSVHAETPAAGQSQPLAPQASAKPMGDQAYQLMQAGQQVKAHELFMRAAEMGDRRSLSLLADSYGRNPNGYLKSPAVKKDYPKLIQLLERAARYPEPEGSGYRLKQDFARLLITAPAPYRDAPRGSRLLVAATGQDDDGTENYYLLGQMYERGEGVPADGKQAVYWYERAASALSGYTPPKVQRALARIYKTGAPNLPADPKKSREWSDKAKHNPGFQS</sequence>